<keyword evidence="3" id="KW-1185">Reference proteome</keyword>
<sequence length="88" mass="9446">MDDPAGRRIKEQAVKSSWMRKTSRGVLVAAVFAAPFALSSGVAHADETHHSGSHTAPVVGLINTGQIDDPMEDVLEHTLNFGDGYAWD</sequence>
<dbReference type="Proteomes" id="UP000014629">
    <property type="component" value="Unassembled WGS sequence"/>
</dbReference>
<dbReference type="EMBL" id="AOPZ01000067">
    <property type="protein sequence ID" value="EPH45195.1"/>
    <property type="molecule type" value="Genomic_DNA"/>
</dbReference>
<accession>S4A3B2</accession>
<evidence type="ECO:0000313" key="3">
    <source>
        <dbReference type="Proteomes" id="UP000014629"/>
    </source>
</evidence>
<evidence type="ECO:0000256" key="1">
    <source>
        <dbReference type="SAM" id="SignalP"/>
    </source>
</evidence>
<feature type="signal peptide" evidence="1">
    <location>
        <begin position="1"/>
        <end position="45"/>
    </location>
</feature>
<comment type="caution">
    <text evidence="2">The sequence shown here is derived from an EMBL/GenBank/DDBJ whole genome shotgun (WGS) entry which is preliminary data.</text>
</comment>
<evidence type="ECO:0000313" key="2">
    <source>
        <dbReference type="EMBL" id="EPH45195.1"/>
    </source>
</evidence>
<name>S4A3B2_9ACTN</name>
<dbReference type="AlphaFoldDB" id="S4A3B2"/>
<dbReference type="PATRIC" id="fig|1286094.4.peg.1800"/>
<gene>
    <name evidence="2" type="ORF">STRAU_1823</name>
</gene>
<reference evidence="2 3" key="1">
    <citation type="submission" date="2013-02" db="EMBL/GenBank/DDBJ databases">
        <title>Draft Genome Sequence of Streptomyces aurantiacus, Which Produces Setomimycin.</title>
        <authorList>
            <person name="Gruening B.A."/>
            <person name="Praeg A."/>
            <person name="Erxleben A."/>
            <person name="Guenther S."/>
            <person name="Mueller M."/>
        </authorList>
    </citation>
    <scope>NUCLEOTIDE SEQUENCE [LARGE SCALE GENOMIC DNA]</scope>
    <source>
        <strain evidence="2 3">JA 4570</strain>
    </source>
</reference>
<protein>
    <recommendedName>
        <fullName evidence="4">Secreted protein</fullName>
    </recommendedName>
</protein>
<organism evidence="2 3">
    <name type="scientific">Streptomyces aurantiacus JA 4570</name>
    <dbReference type="NCBI Taxonomy" id="1286094"/>
    <lineage>
        <taxon>Bacteria</taxon>
        <taxon>Bacillati</taxon>
        <taxon>Actinomycetota</taxon>
        <taxon>Actinomycetes</taxon>
        <taxon>Kitasatosporales</taxon>
        <taxon>Streptomycetaceae</taxon>
        <taxon>Streptomyces</taxon>
        <taxon>Streptomyces aurantiacus group</taxon>
    </lineage>
</organism>
<evidence type="ECO:0008006" key="4">
    <source>
        <dbReference type="Google" id="ProtNLM"/>
    </source>
</evidence>
<feature type="chain" id="PRO_5004514945" description="Secreted protein" evidence="1">
    <location>
        <begin position="46"/>
        <end position="88"/>
    </location>
</feature>
<proteinExistence type="predicted"/>
<keyword evidence="1" id="KW-0732">Signal</keyword>